<dbReference type="EMBL" id="SWBQ01000004">
    <property type="protein sequence ID" value="TKC04909.1"/>
    <property type="molecule type" value="Genomic_DNA"/>
</dbReference>
<proteinExistence type="predicted"/>
<dbReference type="OrthoDB" id="768241at2"/>
<dbReference type="RefSeq" id="WP_136836731.1">
    <property type="nucleotide sequence ID" value="NZ_SWBQ01000004.1"/>
</dbReference>
<protein>
    <submittedName>
        <fullName evidence="1">Uncharacterized protein</fullName>
    </submittedName>
</protein>
<dbReference type="AlphaFoldDB" id="A0A4V5NYP2"/>
<comment type="caution">
    <text evidence="1">The sequence shown here is derived from an EMBL/GenBank/DDBJ whole genome shotgun (WGS) entry which is preliminary data.</text>
</comment>
<name>A0A4V5NYP2_9SPHI</name>
<dbReference type="Proteomes" id="UP000307244">
    <property type="component" value="Unassembled WGS sequence"/>
</dbReference>
<accession>A0A4V5NYP2</accession>
<gene>
    <name evidence="1" type="ORF">FA047_14150</name>
</gene>
<sequence length="107" mass="12709">MNKLAVSDNASRKYKINEYLLKLPISDYRAAIRLIPKYMRISLNTFHNYRNILLADRQDIPHEKVVMFEKIFDLKPGELLNKIVRSKTLKELLNKERDNFSGRAMNR</sequence>
<evidence type="ECO:0000313" key="1">
    <source>
        <dbReference type="EMBL" id="TKC04909.1"/>
    </source>
</evidence>
<keyword evidence="2" id="KW-1185">Reference proteome</keyword>
<evidence type="ECO:0000313" key="2">
    <source>
        <dbReference type="Proteomes" id="UP000307244"/>
    </source>
</evidence>
<organism evidence="1 2">
    <name type="scientific">Pedobacter frigoris</name>
    <dbReference type="NCBI Taxonomy" id="2571272"/>
    <lineage>
        <taxon>Bacteria</taxon>
        <taxon>Pseudomonadati</taxon>
        <taxon>Bacteroidota</taxon>
        <taxon>Sphingobacteriia</taxon>
        <taxon>Sphingobacteriales</taxon>
        <taxon>Sphingobacteriaceae</taxon>
        <taxon>Pedobacter</taxon>
    </lineage>
</organism>
<reference evidence="1 2" key="1">
    <citation type="submission" date="2019-04" db="EMBL/GenBank/DDBJ databases">
        <title>Pedobacter sp. RP-3-15 sp. nov., isolated from Arctic soil.</title>
        <authorList>
            <person name="Dahal R.H."/>
            <person name="Kim D.-U."/>
        </authorList>
    </citation>
    <scope>NUCLEOTIDE SEQUENCE [LARGE SCALE GENOMIC DNA]</scope>
    <source>
        <strain evidence="1 2">RP-3-15</strain>
    </source>
</reference>